<evidence type="ECO:0000313" key="1">
    <source>
        <dbReference type="EMBL" id="KGP72912.1"/>
    </source>
</evidence>
<dbReference type="OrthoDB" id="2879848at2"/>
<dbReference type="RefSeq" id="WP_036818810.1">
    <property type="nucleotide sequence ID" value="NZ_AVBF01000021.1"/>
</dbReference>
<dbReference type="Proteomes" id="UP000030147">
    <property type="component" value="Unassembled WGS sequence"/>
</dbReference>
<evidence type="ECO:0000313" key="2">
    <source>
        <dbReference type="Proteomes" id="UP000030147"/>
    </source>
</evidence>
<reference evidence="1 2" key="1">
    <citation type="journal article" date="2015" name="Stand. Genomic Sci.">
        <title>High quality draft genome sequence of the moderately halophilic bacterium Pontibacillus yanchengensis Y32(T) and comparison among Pontibacillus genomes.</title>
        <authorList>
            <person name="Huang J."/>
            <person name="Qiao Z.X."/>
            <person name="Tang J.W."/>
            <person name="Wang G."/>
        </authorList>
    </citation>
    <scope>NUCLEOTIDE SEQUENCE [LARGE SCALE GENOMIC DNA]</scope>
    <source>
        <strain evidence="1 2">Y32</strain>
    </source>
</reference>
<organism evidence="1 2">
    <name type="scientific">Pontibacillus yanchengensis Y32</name>
    <dbReference type="NCBI Taxonomy" id="1385514"/>
    <lineage>
        <taxon>Bacteria</taxon>
        <taxon>Bacillati</taxon>
        <taxon>Bacillota</taxon>
        <taxon>Bacilli</taxon>
        <taxon>Bacillales</taxon>
        <taxon>Bacillaceae</taxon>
        <taxon>Pontibacillus</taxon>
    </lineage>
</organism>
<dbReference type="EMBL" id="AVBF01000021">
    <property type="protein sequence ID" value="KGP72912.1"/>
    <property type="molecule type" value="Genomic_DNA"/>
</dbReference>
<dbReference type="eggNOG" id="ENOG502ZNXQ">
    <property type="taxonomic scope" value="Bacteria"/>
</dbReference>
<accession>A0A0A2TAT7</accession>
<comment type="caution">
    <text evidence="1">The sequence shown here is derived from an EMBL/GenBank/DDBJ whole genome shotgun (WGS) entry which is preliminary data.</text>
</comment>
<dbReference type="AlphaFoldDB" id="A0A0A2TAT7"/>
<protein>
    <submittedName>
        <fullName evidence="1">Uncharacterized protein</fullName>
    </submittedName>
</protein>
<dbReference type="PROSITE" id="PS51257">
    <property type="entry name" value="PROKAR_LIPOPROTEIN"/>
    <property type="match status" value="1"/>
</dbReference>
<keyword evidence="2" id="KW-1185">Reference proteome</keyword>
<name>A0A0A2TAT7_9BACI</name>
<proteinExistence type="predicted"/>
<sequence length="156" mass="17617">MRRLLVYYLTLSLILIGCSNEETNLTSFNNSELKSKLEEQSFHPKVPTKLPFKVSDTSFDAGPPDQKSNTYIIDFYGTENEHLGLTVSRGVAVSTNLETTGVEIGDEKGKFAENKNGVKYLSWEDEGIRYQLQYFSKTSDTEVNKGELIETAKLFQ</sequence>
<gene>
    <name evidence="1" type="ORF">N782_09750</name>
</gene>